<keyword evidence="3" id="KW-1185">Reference proteome</keyword>
<gene>
    <name evidence="2" type="ORF">M501DRAFT_836863</name>
</gene>
<comment type="caution">
    <text evidence="2">The sequence shown here is derived from an EMBL/GenBank/DDBJ whole genome shotgun (WGS) entry which is preliminary data.</text>
</comment>
<proteinExistence type="predicted"/>
<accession>A0A9P4SA57</accession>
<evidence type="ECO:0000256" key="1">
    <source>
        <dbReference type="SAM" id="SignalP"/>
    </source>
</evidence>
<feature type="chain" id="PRO_5040277943" description="Secreted protein" evidence="1">
    <location>
        <begin position="24"/>
        <end position="83"/>
    </location>
</feature>
<protein>
    <recommendedName>
        <fullName evidence="4">Secreted protein</fullName>
    </recommendedName>
</protein>
<dbReference type="Proteomes" id="UP000799429">
    <property type="component" value="Unassembled WGS sequence"/>
</dbReference>
<organism evidence="2 3">
    <name type="scientific">Patellaria atrata CBS 101060</name>
    <dbReference type="NCBI Taxonomy" id="1346257"/>
    <lineage>
        <taxon>Eukaryota</taxon>
        <taxon>Fungi</taxon>
        <taxon>Dikarya</taxon>
        <taxon>Ascomycota</taxon>
        <taxon>Pezizomycotina</taxon>
        <taxon>Dothideomycetes</taxon>
        <taxon>Dothideomycetes incertae sedis</taxon>
        <taxon>Patellariales</taxon>
        <taxon>Patellariaceae</taxon>
        <taxon>Patellaria</taxon>
    </lineage>
</organism>
<feature type="signal peptide" evidence="1">
    <location>
        <begin position="1"/>
        <end position="23"/>
    </location>
</feature>
<dbReference type="EMBL" id="MU006096">
    <property type="protein sequence ID" value="KAF2838836.1"/>
    <property type="molecule type" value="Genomic_DNA"/>
</dbReference>
<name>A0A9P4SA57_9PEZI</name>
<dbReference type="AlphaFoldDB" id="A0A9P4SA57"/>
<evidence type="ECO:0008006" key="4">
    <source>
        <dbReference type="Google" id="ProtNLM"/>
    </source>
</evidence>
<reference evidence="2" key="1">
    <citation type="journal article" date="2020" name="Stud. Mycol.">
        <title>101 Dothideomycetes genomes: a test case for predicting lifestyles and emergence of pathogens.</title>
        <authorList>
            <person name="Haridas S."/>
            <person name="Albert R."/>
            <person name="Binder M."/>
            <person name="Bloem J."/>
            <person name="Labutti K."/>
            <person name="Salamov A."/>
            <person name="Andreopoulos B."/>
            <person name="Baker S."/>
            <person name="Barry K."/>
            <person name="Bills G."/>
            <person name="Bluhm B."/>
            <person name="Cannon C."/>
            <person name="Castanera R."/>
            <person name="Culley D."/>
            <person name="Daum C."/>
            <person name="Ezra D."/>
            <person name="Gonzalez J."/>
            <person name="Henrissat B."/>
            <person name="Kuo A."/>
            <person name="Liang C."/>
            <person name="Lipzen A."/>
            <person name="Lutzoni F."/>
            <person name="Magnuson J."/>
            <person name="Mondo S."/>
            <person name="Nolan M."/>
            <person name="Ohm R."/>
            <person name="Pangilinan J."/>
            <person name="Park H.-J."/>
            <person name="Ramirez L."/>
            <person name="Alfaro M."/>
            <person name="Sun H."/>
            <person name="Tritt A."/>
            <person name="Yoshinaga Y."/>
            <person name="Zwiers L.-H."/>
            <person name="Turgeon B."/>
            <person name="Goodwin S."/>
            <person name="Spatafora J."/>
            <person name="Crous P."/>
            <person name="Grigoriev I."/>
        </authorList>
    </citation>
    <scope>NUCLEOTIDE SEQUENCE</scope>
    <source>
        <strain evidence="2">CBS 101060</strain>
    </source>
</reference>
<keyword evidence="1" id="KW-0732">Signal</keyword>
<sequence>MVKSLIPMLSFIIAQLFINTAFPSPCLLDLIFNSIFHSVHFLLDKVFRLVYHGSNFILSWSSMLMCEGSKLLSGGAKLPLLSC</sequence>
<evidence type="ECO:0000313" key="2">
    <source>
        <dbReference type="EMBL" id="KAF2838836.1"/>
    </source>
</evidence>
<evidence type="ECO:0000313" key="3">
    <source>
        <dbReference type="Proteomes" id="UP000799429"/>
    </source>
</evidence>